<feature type="compositionally biased region" description="Basic residues" evidence="1">
    <location>
        <begin position="36"/>
        <end position="49"/>
    </location>
</feature>
<keyword evidence="3" id="KW-1185">Reference proteome</keyword>
<organism evidence="2 3">
    <name type="scientific">Caerostris darwini</name>
    <dbReference type="NCBI Taxonomy" id="1538125"/>
    <lineage>
        <taxon>Eukaryota</taxon>
        <taxon>Metazoa</taxon>
        <taxon>Ecdysozoa</taxon>
        <taxon>Arthropoda</taxon>
        <taxon>Chelicerata</taxon>
        <taxon>Arachnida</taxon>
        <taxon>Araneae</taxon>
        <taxon>Araneomorphae</taxon>
        <taxon>Entelegynae</taxon>
        <taxon>Araneoidea</taxon>
        <taxon>Araneidae</taxon>
        <taxon>Caerostris</taxon>
    </lineage>
</organism>
<comment type="caution">
    <text evidence="2">The sequence shown here is derived from an EMBL/GenBank/DDBJ whole genome shotgun (WGS) entry which is preliminary data.</text>
</comment>
<dbReference type="Proteomes" id="UP001054837">
    <property type="component" value="Unassembled WGS sequence"/>
</dbReference>
<accession>A0AAV4VEL2</accession>
<evidence type="ECO:0000256" key="1">
    <source>
        <dbReference type="SAM" id="MobiDB-lite"/>
    </source>
</evidence>
<name>A0AAV4VEL2_9ARAC</name>
<dbReference type="AlphaFoldDB" id="A0AAV4VEL2"/>
<sequence length="120" mass="13701">MVRRKQKNSTAAAVPRRNLKTIPPKRSWTECPLKISPRRRTYPKSRNSKKTIPPEKHPPTRRTLHSRRRGRKRRGRRAGLATVTFPPKVRYAEQSKTQPSSLEAGTGPPGRVKLTCLTTV</sequence>
<reference evidence="2 3" key="1">
    <citation type="submission" date="2021-06" db="EMBL/GenBank/DDBJ databases">
        <title>Caerostris darwini draft genome.</title>
        <authorList>
            <person name="Kono N."/>
            <person name="Arakawa K."/>
        </authorList>
    </citation>
    <scope>NUCLEOTIDE SEQUENCE [LARGE SCALE GENOMIC DNA]</scope>
</reference>
<dbReference type="EMBL" id="BPLQ01012828">
    <property type="protein sequence ID" value="GIY68074.1"/>
    <property type="molecule type" value="Genomic_DNA"/>
</dbReference>
<protein>
    <submittedName>
        <fullName evidence="2">Uncharacterized protein</fullName>
    </submittedName>
</protein>
<feature type="region of interest" description="Disordered" evidence="1">
    <location>
        <begin position="1"/>
        <end position="110"/>
    </location>
</feature>
<gene>
    <name evidence="2" type="ORF">CDAR_452941</name>
</gene>
<proteinExistence type="predicted"/>
<evidence type="ECO:0000313" key="2">
    <source>
        <dbReference type="EMBL" id="GIY68074.1"/>
    </source>
</evidence>
<evidence type="ECO:0000313" key="3">
    <source>
        <dbReference type="Proteomes" id="UP001054837"/>
    </source>
</evidence>
<feature type="compositionally biased region" description="Basic residues" evidence="1">
    <location>
        <begin position="59"/>
        <end position="77"/>
    </location>
</feature>
<feature type="compositionally biased region" description="Polar residues" evidence="1">
    <location>
        <begin position="94"/>
        <end position="103"/>
    </location>
</feature>